<dbReference type="AlphaFoldDB" id="A0A139WET9"/>
<reference evidence="3 4" key="2">
    <citation type="journal article" date="2010" name="Nucleic Acids Res.">
        <title>BeetleBase in 2010: revisions to provide comprehensive genomic information for Tribolium castaneum.</title>
        <authorList>
            <person name="Kim H.S."/>
            <person name="Murphy T."/>
            <person name="Xia J."/>
            <person name="Caragea D."/>
            <person name="Park Y."/>
            <person name="Beeman R.W."/>
            <person name="Lorenzen M.D."/>
            <person name="Butcher S."/>
            <person name="Manak J.R."/>
            <person name="Brown S.J."/>
        </authorList>
    </citation>
    <scope>GENOME REANNOTATION</scope>
    <source>
        <strain evidence="3 4">Georgia GA2</strain>
    </source>
</reference>
<evidence type="ECO:0000313" key="4">
    <source>
        <dbReference type="Proteomes" id="UP000007266"/>
    </source>
</evidence>
<protein>
    <submittedName>
        <fullName evidence="3">Uncharacterized protein</fullName>
    </submittedName>
</protein>
<dbReference type="STRING" id="7070.A0A139WET9"/>
<sequence>MDVLIPIIIFVLVFILFSICGFCCKRKREGTVYGLTGPNVTVTSQHISASPVVVPPYPVEPRHPTPQSRAAPAPGFATHTPPYPTHNPHPLPAPGELIFLNYTSTLILSLFIVPGYYPLAVGATPVPYPPAGAAPYPPAVGPTPYPPAGPPYPPGTAPYPDYGAQPPSYSEAVSQPPVQPLPAKEGYTKQAPYNPNY</sequence>
<keyword evidence="2" id="KW-1133">Transmembrane helix</keyword>
<dbReference type="EMBL" id="KQ971354">
    <property type="protein sequence ID" value="KYB26409.1"/>
    <property type="molecule type" value="Genomic_DNA"/>
</dbReference>
<reference evidence="3 4" key="1">
    <citation type="journal article" date="2008" name="Nature">
        <title>The genome of the model beetle and pest Tribolium castaneum.</title>
        <authorList>
            <consortium name="Tribolium Genome Sequencing Consortium"/>
            <person name="Richards S."/>
            <person name="Gibbs R.A."/>
            <person name="Weinstock G.M."/>
            <person name="Brown S.J."/>
            <person name="Denell R."/>
            <person name="Beeman R.W."/>
            <person name="Gibbs R."/>
            <person name="Beeman R.W."/>
            <person name="Brown S.J."/>
            <person name="Bucher G."/>
            <person name="Friedrich M."/>
            <person name="Grimmelikhuijzen C.J."/>
            <person name="Klingler M."/>
            <person name="Lorenzen M."/>
            <person name="Richards S."/>
            <person name="Roth S."/>
            <person name="Schroder R."/>
            <person name="Tautz D."/>
            <person name="Zdobnov E.M."/>
            <person name="Muzny D."/>
            <person name="Gibbs R.A."/>
            <person name="Weinstock G.M."/>
            <person name="Attaway T."/>
            <person name="Bell S."/>
            <person name="Buhay C.J."/>
            <person name="Chandrabose M.N."/>
            <person name="Chavez D."/>
            <person name="Clerk-Blankenburg K.P."/>
            <person name="Cree A."/>
            <person name="Dao M."/>
            <person name="Davis C."/>
            <person name="Chacko J."/>
            <person name="Dinh H."/>
            <person name="Dugan-Rocha S."/>
            <person name="Fowler G."/>
            <person name="Garner T.T."/>
            <person name="Garnes J."/>
            <person name="Gnirke A."/>
            <person name="Hawes A."/>
            <person name="Hernandez J."/>
            <person name="Hines S."/>
            <person name="Holder M."/>
            <person name="Hume J."/>
            <person name="Jhangiani S.N."/>
            <person name="Joshi V."/>
            <person name="Khan Z.M."/>
            <person name="Jackson L."/>
            <person name="Kovar C."/>
            <person name="Kowis A."/>
            <person name="Lee S."/>
            <person name="Lewis L.R."/>
            <person name="Margolis J."/>
            <person name="Morgan M."/>
            <person name="Nazareth L.V."/>
            <person name="Nguyen N."/>
            <person name="Okwuonu G."/>
            <person name="Parker D."/>
            <person name="Richards S."/>
            <person name="Ruiz S.J."/>
            <person name="Santibanez J."/>
            <person name="Savard J."/>
            <person name="Scherer S.E."/>
            <person name="Schneider B."/>
            <person name="Sodergren E."/>
            <person name="Tautz D."/>
            <person name="Vattahil S."/>
            <person name="Villasana D."/>
            <person name="White C.S."/>
            <person name="Wright R."/>
            <person name="Park Y."/>
            <person name="Beeman R.W."/>
            <person name="Lord J."/>
            <person name="Oppert B."/>
            <person name="Lorenzen M."/>
            <person name="Brown S."/>
            <person name="Wang L."/>
            <person name="Savard J."/>
            <person name="Tautz D."/>
            <person name="Richards S."/>
            <person name="Weinstock G."/>
            <person name="Gibbs R.A."/>
            <person name="Liu Y."/>
            <person name="Worley K."/>
            <person name="Weinstock G."/>
            <person name="Elsik C.G."/>
            <person name="Reese J.T."/>
            <person name="Elhaik E."/>
            <person name="Landan G."/>
            <person name="Graur D."/>
            <person name="Arensburger P."/>
            <person name="Atkinson P."/>
            <person name="Beeman R.W."/>
            <person name="Beidler J."/>
            <person name="Brown S.J."/>
            <person name="Demuth J.P."/>
            <person name="Drury D.W."/>
            <person name="Du Y.Z."/>
            <person name="Fujiwara H."/>
            <person name="Lorenzen M."/>
            <person name="Maselli V."/>
            <person name="Osanai M."/>
            <person name="Park Y."/>
            <person name="Robertson H.M."/>
            <person name="Tu Z."/>
            <person name="Wang J.J."/>
            <person name="Wang S."/>
            <person name="Richards S."/>
            <person name="Song H."/>
            <person name="Zhang L."/>
            <person name="Sodergren E."/>
            <person name="Werner D."/>
            <person name="Stanke M."/>
            <person name="Morgenstern B."/>
            <person name="Solovyev V."/>
            <person name="Kosarev P."/>
            <person name="Brown G."/>
            <person name="Chen H.C."/>
            <person name="Ermolaeva O."/>
            <person name="Hlavina W."/>
            <person name="Kapustin Y."/>
            <person name="Kiryutin B."/>
            <person name="Kitts P."/>
            <person name="Maglott D."/>
            <person name="Pruitt K."/>
            <person name="Sapojnikov V."/>
            <person name="Souvorov A."/>
            <person name="Mackey A.J."/>
            <person name="Waterhouse R.M."/>
            <person name="Wyder S."/>
            <person name="Zdobnov E.M."/>
            <person name="Zdobnov E.M."/>
            <person name="Wyder S."/>
            <person name="Kriventseva E.V."/>
            <person name="Kadowaki T."/>
            <person name="Bork P."/>
            <person name="Aranda M."/>
            <person name="Bao R."/>
            <person name="Beermann A."/>
            <person name="Berns N."/>
            <person name="Bolognesi R."/>
            <person name="Bonneton F."/>
            <person name="Bopp D."/>
            <person name="Brown S.J."/>
            <person name="Bucher G."/>
            <person name="Butts T."/>
            <person name="Chaumot A."/>
            <person name="Denell R.E."/>
            <person name="Ferrier D.E."/>
            <person name="Friedrich M."/>
            <person name="Gordon C.M."/>
            <person name="Jindra M."/>
            <person name="Klingler M."/>
            <person name="Lan Q."/>
            <person name="Lattorff H.M."/>
            <person name="Laudet V."/>
            <person name="von Levetsow C."/>
            <person name="Liu Z."/>
            <person name="Lutz R."/>
            <person name="Lynch J.A."/>
            <person name="da Fonseca R.N."/>
            <person name="Posnien N."/>
            <person name="Reuter R."/>
            <person name="Roth S."/>
            <person name="Savard J."/>
            <person name="Schinko J.B."/>
            <person name="Schmitt C."/>
            <person name="Schoppmeier M."/>
            <person name="Schroder R."/>
            <person name="Shippy T.D."/>
            <person name="Simonnet F."/>
            <person name="Marques-Souza H."/>
            <person name="Tautz D."/>
            <person name="Tomoyasu Y."/>
            <person name="Trauner J."/>
            <person name="Van der Zee M."/>
            <person name="Vervoort M."/>
            <person name="Wittkopp N."/>
            <person name="Wimmer E.A."/>
            <person name="Yang X."/>
            <person name="Jones A.K."/>
            <person name="Sattelle D.B."/>
            <person name="Ebert P.R."/>
            <person name="Nelson D."/>
            <person name="Scott J.G."/>
            <person name="Beeman R.W."/>
            <person name="Muthukrishnan S."/>
            <person name="Kramer K.J."/>
            <person name="Arakane Y."/>
            <person name="Beeman R.W."/>
            <person name="Zhu Q."/>
            <person name="Hogenkamp D."/>
            <person name="Dixit R."/>
            <person name="Oppert B."/>
            <person name="Jiang H."/>
            <person name="Zou Z."/>
            <person name="Marshall J."/>
            <person name="Elpidina E."/>
            <person name="Vinokurov K."/>
            <person name="Oppert C."/>
            <person name="Zou Z."/>
            <person name="Evans J."/>
            <person name="Lu Z."/>
            <person name="Zhao P."/>
            <person name="Sumathipala N."/>
            <person name="Altincicek B."/>
            <person name="Vilcinskas A."/>
            <person name="Williams M."/>
            <person name="Hultmark D."/>
            <person name="Hetru C."/>
            <person name="Jiang H."/>
            <person name="Grimmelikhuijzen C.J."/>
            <person name="Hauser F."/>
            <person name="Cazzamali G."/>
            <person name="Williamson M."/>
            <person name="Park Y."/>
            <person name="Li B."/>
            <person name="Tanaka Y."/>
            <person name="Predel R."/>
            <person name="Neupert S."/>
            <person name="Schachtner J."/>
            <person name="Verleyen P."/>
            <person name="Raible F."/>
            <person name="Bork P."/>
            <person name="Friedrich M."/>
            <person name="Walden K.K."/>
            <person name="Robertson H.M."/>
            <person name="Angeli S."/>
            <person name="Foret S."/>
            <person name="Bucher G."/>
            <person name="Schuetz S."/>
            <person name="Maleszka R."/>
            <person name="Wimmer E.A."/>
            <person name="Beeman R.W."/>
            <person name="Lorenzen M."/>
            <person name="Tomoyasu Y."/>
            <person name="Miller S.C."/>
            <person name="Grossmann D."/>
            <person name="Bucher G."/>
        </authorList>
    </citation>
    <scope>NUCLEOTIDE SEQUENCE [LARGE SCALE GENOMIC DNA]</scope>
    <source>
        <strain evidence="3 4">Georgia GA2</strain>
    </source>
</reference>
<accession>A0A139WET9</accession>
<keyword evidence="2" id="KW-0472">Membrane</keyword>
<dbReference type="Proteomes" id="UP000007266">
    <property type="component" value="Linkage group 7"/>
</dbReference>
<organism evidence="3 4">
    <name type="scientific">Tribolium castaneum</name>
    <name type="common">Red flour beetle</name>
    <dbReference type="NCBI Taxonomy" id="7070"/>
    <lineage>
        <taxon>Eukaryota</taxon>
        <taxon>Metazoa</taxon>
        <taxon>Ecdysozoa</taxon>
        <taxon>Arthropoda</taxon>
        <taxon>Hexapoda</taxon>
        <taxon>Insecta</taxon>
        <taxon>Pterygota</taxon>
        <taxon>Neoptera</taxon>
        <taxon>Endopterygota</taxon>
        <taxon>Coleoptera</taxon>
        <taxon>Polyphaga</taxon>
        <taxon>Cucujiformia</taxon>
        <taxon>Tenebrionidae</taxon>
        <taxon>Tenebrionidae incertae sedis</taxon>
        <taxon>Tribolium</taxon>
    </lineage>
</organism>
<evidence type="ECO:0000256" key="2">
    <source>
        <dbReference type="SAM" id="Phobius"/>
    </source>
</evidence>
<gene>
    <name evidence="3" type="primary">AUGUSTUS-3.0.2_33780</name>
    <name evidence="3" type="ORF">TcasGA2_TC033780</name>
</gene>
<feature type="transmembrane region" description="Helical" evidence="2">
    <location>
        <begin position="6"/>
        <end position="24"/>
    </location>
</feature>
<dbReference type="InParanoid" id="A0A139WET9"/>
<evidence type="ECO:0000256" key="1">
    <source>
        <dbReference type="SAM" id="MobiDB-lite"/>
    </source>
</evidence>
<dbReference type="PRINTS" id="PR01217">
    <property type="entry name" value="PRICHEXTENSN"/>
</dbReference>
<feature type="compositionally biased region" description="Pro residues" evidence="1">
    <location>
        <begin position="146"/>
        <end position="157"/>
    </location>
</feature>
<keyword evidence="4" id="KW-1185">Reference proteome</keyword>
<keyword evidence="2" id="KW-0812">Transmembrane</keyword>
<evidence type="ECO:0000313" key="3">
    <source>
        <dbReference type="EMBL" id="KYB26409.1"/>
    </source>
</evidence>
<proteinExistence type="predicted"/>
<name>A0A139WET9_TRICA</name>
<feature type="region of interest" description="Disordered" evidence="1">
    <location>
        <begin position="146"/>
        <end position="197"/>
    </location>
</feature>